<accession>A0ACC0LND4</accession>
<reference evidence="1" key="1">
    <citation type="submission" date="2022-02" db="EMBL/GenBank/DDBJ databases">
        <title>Plant Genome Project.</title>
        <authorList>
            <person name="Zhang R.-G."/>
        </authorList>
    </citation>
    <scope>NUCLEOTIDE SEQUENCE</scope>
    <source>
        <strain evidence="1">AT1</strain>
    </source>
</reference>
<dbReference type="EMBL" id="CM046398">
    <property type="protein sequence ID" value="KAI8529907.1"/>
    <property type="molecule type" value="Genomic_DNA"/>
</dbReference>
<sequence>MLRGRWRKRSWQKSLGLRNLRLREYTNLWKGLWKRLSLSLLQGLYLRSKHLRGRLTSRLSPNLPQSKLPCPRDNHFWRKP</sequence>
<protein>
    <submittedName>
        <fullName evidence="1">Uncharacterized protein</fullName>
    </submittedName>
</protein>
<evidence type="ECO:0000313" key="1">
    <source>
        <dbReference type="EMBL" id="KAI8529907.1"/>
    </source>
</evidence>
<proteinExistence type="predicted"/>
<dbReference type="Proteomes" id="UP001062846">
    <property type="component" value="Chromosome 11"/>
</dbReference>
<evidence type="ECO:0000313" key="2">
    <source>
        <dbReference type="Proteomes" id="UP001062846"/>
    </source>
</evidence>
<keyword evidence="2" id="KW-1185">Reference proteome</keyword>
<comment type="caution">
    <text evidence="1">The sequence shown here is derived from an EMBL/GenBank/DDBJ whole genome shotgun (WGS) entry which is preliminary data.</text>
</comment>
<gene>
    <name evidence="1" type="ORF">RHMOL_Rhmol11G0011300</name>
</gene>
<name>A0ACC0LND4_RHOML</name>
<organism evidence="1 2">
    <name type="scientific">Rhododendron molle</name>
    <name type="common">Chinese azalea</name>
    <name type="synonym">Azalea mollis</name>
    <dbReference type="NCBI Taxonomy" id="49168"/>
    <lineage>
        <taxon>Eukaryota</taxon>
        <taxon>Viridiplantae</taxon>
        <taxon>Streptophyta</taxon>
        <taxon>Embryophyta</taxon>
        <taxon>Tracheophyta</taxon>
        <taxon>Spermatophyta</taxon>
        <taxon>Magnoliopsida</taxon>
        <taxon>eudicotyledons</taxon>
        <taxon>Gunneridae</taxon>
        <taxon>Pentapetalae</taxon>
        <taxon>asterids</taxon>
        <taxon>Ericales</taxon>
        <taxon>Ericaceae</taxon>
        <taxon>Ericoideae</taxon>
        <taxon>Rhodoreae</taxon>
        <taxon>Rhododendron</taxon>
    </lineage>
</organism>